<dbReference type="PANTHER" id="PTHR30151">
    <property type="entry name" value="ALKANE SULFONATE ABC TRANSPORTER-RELATED, MEMBRANE SUBUNIT"/>
    <property type="match status" value="1"/>
</dbReference>
<protein>
    <submittedName>
        <fullName evidence="9">ABC transporter permease</fullName>
    </submittedName>
</protein>
<comment type="similarity">
    <text evidence="7">Belongs to the binding-protein-dependent transport system permease family.</text>
</comment>
<evidence type="ECO:0000256" key="3">
    <source>
        <dbReference type="ARBA" id="ARBA00022475"/>
    </source>
</evidence>
<feature type="transmembrane region" description="Helical" evidence="7">
    <location>
        <begin position="118"/>
        <end position="137"/>
    </location>
</feature>
<comment type="subcellular location">
    <subcellularLocation>
        <location evidence="1 7">Cell membrane</location>
        <topology evidence="1 7">Multi-pass membrane protein</topology>
    </subcellularLocation>
</comment>
<feature type="transmembrane region" description="Helical" evidence="7">
    <location>
        <begin position="90"/>
        <end position="112"/>
    </location>
</feature>
<dbReference type="CDD" id="cd06261">
    <property type="entry name" value="TM_PBP2"/>
    <property type="match status" value="1"/>
</dbReference>
<dbReference type="Gene3D" id="1.10.3720.10">
    <property type="entry name" value="MetI-like"/>
    <property type="match status" value="1"/>
</dbReference>
<dbReference type="Pfam" id="PF00528">
    <property type="entry name" value="BPD_transp_1"/>
    <property type="match status" value="1"/>
</dbReference>
<feature type="transmembrane region" description="Helical" evidence="7">
    <location>
        <begin position="213"/>
        <end position="232"/>
    </location>
</feature>
<dbReference type="SUPFAM" id="SSF161098">
    <property type="entry name" value="MetI-like"/>
    <property type="match status" value="1"/>
</dbReference>
<feature type="domain" description="ABC transmembrane type-1" evidence="8">
    <location>
        <begin position="48"/>
        <end position="232"/>
    </location>
</feature>
<evidence type="ECO:0000313" key="9">
    <source>
        <dbReference type="EMBL" id="MDF2094768.1"/>
    </source>
</evidence>
<dbReference type="PROSITE" id="PS50928">
    <property type="entry name" value="ABC_TM1"/>
    <property type="match status" value="1"/>
</dbReference>
<reference evidence="9 10" key="1">
    <citation type="submission" date="2023-03" db="EMBL/GenBank/DDBJ databases">
        <title>Fodinicurvata sp. CAU 1616 isolated from sea sendiment.</title>
        <authorList>
            <person name="Kim W."/>
        </authorList>
    </citation>
    <scope>NUCLEOTIDE SEQUENCE [LARGE SCALE GENOMIC DNA]</scope>
    <source>
        <strain evidence="9 10">CAU 1616</strain>
    </source>
</reference>
<feature type="transmembrane region" description="Helical" evidence="7">
    <location>
        <begin position="158"/>
        <end position="175"/>
    </location>
</feature>
<accession>A0ABT5YIK6</accession>
<feature type="transmembrane region" description="Helical" evidence="7">
    <location>
        <begin position="181"/>
        <end position="201"/>
    </location>
</feature>
<evidence type="ECO:0000256" key="6">
    <source>
        <dbReference type="ARBA" id="ARBA00023136"/>
    </source>
</evidence>
<dbReference type="RefSeq" id="WP_275819542.1">
    <property type="nucleotide sequence ID" value="NZ_JARHUD010000001.1"/>
</dbReference>
<dbReference type="Proteomes" id="UP001215503">
    <property type="component" value="Unassembled WGS sequence"/>
</dbReference>
<evidence type="ECO:0000259" key="8">
    <source>
        <dbReference type="PROSITE" id="PS50928"/>
    </source>
</evidence>
<evidence type="ECO:0000256" key="4">
    <source>
        <dbReference type="ARBA" id="ARBA00022692"/>
    </source>
</evidence>
<keyword evidence="5 7" id="KW-1133">Transmembrane helix</keyword>
<dbReference type="InterPro" id="IPR035906">
    <property type="entry name" value="MetI-like_sf"/>
</dbReference>
<evidence type="ECO:0000256" key="1">
    <source>
        <dbReference type="ARBA" id="ARBA00004651"/>
    </source>
</evidence>
<evidence type="ECO:0000256" key="5">
    <source>
        <dbReference type="ARBA" id="ARBA00022989"/>
    </source>
</evidence>
<dbReference type="EMBL" id="JARHUD010000001">
    <property type="protein sequence ID" value="MDF2094768.1"/>
    <property type="molecule type" value="Genomic_DNA"/>
</dbReference>
<dbReference type="PANTHER" id="PTHR30151:SF20">
    <property type="entry name" value="ABC TRANSPORTER PERMEASE PROTEIN HI_0355-RELATED"/>
    <property type="match status" value="1"/>
</dbReference>
<keyword evidence="6 7" id="KW-0472">Membrane</keyword>
<evidence type="ECO:0000256" key="7">
    <source>
        <dbReference type="RuleBase" id="RU363032"/>
    </source>
</evidence>
<evidence type="ECO:0000313" key="10">
    <source>
        <dbReference type="Proteomes" id="UP001215503"/>
    </source>
</evidence>
<evidence type="ECO:0000256" key="2">
    <source>
        <dbReference type="ARBA" id="ARBA00022448"/>
    </source>
</evidence>
<dbReference type="InterPro" id="IPR000515">
    <property type="entry name" value="MetI-like"/>
</dbReference>
<keyword evidence="2 7" id="KW-0813">Transport</keyword>
<gene>
    <name evidence="9" type="ORF">P2G67_02115</name>
</gene>
<keyword evidence="10" id="KW-1185">Reference proteome</keyword>
<proteinExistence type="inferred from homology"/>
<organism evidence="9 10">
    <name type="scientific">Aquibaculum arenosum</name>
    <dbReference type="NCBI Taxonomy" id="3032591"/>
    <lineage>
        <taxon>Bacteria</taxon>
        <taxon>Pseudomonadati</taxon>
        <taxon>Pseudomonadota</taxon>
        <taxon>Alphaproteobacteria</taxon>
        <taxon>Rhodospirillales</taxon>
        <taxon>Rhodovibrionaceae</taxon>
        <taxon>Aquibaculum</taxon>
    </lineage>
</organism>
<keyword evidence="4 7" id="KW-0812">Transmembrane</keyword>
<feature type="transmembrane region" description="Helical" evidence="7">
    <location>
        <begin position="49"/>
        <end position="78"/>
    </location>
</feature>
<comment type="caution">
    <text evidence="9">The sequence shown here is derived from an EMBL/GenBank/DDBJ whole genome shotgun (WGS) entry which is preliminary data.</text>
</comment>
<keyword evidence="3" id="KW-1003">Cell membrane</keyword>
<sequence length="250" mass="26515">MGLLRAATVTLGLLLLWQALVWVTAVPPFILPSPQAVGATLVQRWPLLLGHASVTAAEILLGLLLGVLLGTIAALLLASATVLRRWLLPLLVASQAIPVFALAPLLVLWLGYGMASKVAMATLIIFFPVTAAFYDGLRRTDPGWLALAQTMGGTRYAILRHIAIPAALPAFTSGLRVATAVAPIGAVVGEWVGSSAGLGHLMLNANARMQTDLMFAALLVLTAMALLLYYAVDFLGRRLLPWLPESQPRS</sequence>
<name>A0ABT5YIK6_9PROT</name>